<evidence type="ECO:0000256" key="3">
    <source>
        <dbReference type="ARBA" id="ARBA00006958"/>
    </source>
</evidence>
<dbReference type="Pfam" id="PF13359">
    <property type="entry name" value="DDE_Tnp_4"/>
    <property type="match status" value="1"/>
</dbReference>
<dbReference type="GO" id="GO:0005634">
    <property type="term" value="C:nucleus"/>
    <property type="evidence" value="ECO:0007669"/>
    <property type="project" value="UniProtKB-SubCell"/>
</dbReference>
<dbReference type="InterPro" id="IPR027806">
    <property type="entry name" value="HARBI1_dom"/>
</dbReference>
<comment type="subcellular location">
    <subcellularLocation>
        <location evidence="2">Nucleus</location>
    </subcellularLocation>
</comment>
<proteinExistence type="inferred from homology"/>
<evidence type="ECO:0000259" key="9">
    <source>
        <dbReference type="Pfam" id="PF13359"/>
    </source>
</evidence>
<protein>
    <recommendedName>
        <fullName evidence="9">DDE Tnp4 domain-containing protein</fullName>
    </recommendedName>
</protein>
<keyword evidence="7" id="KW-0539">Nucleus</keyword>
<dbReference type="GO" id="GO:0046872">
    <property type="term" value="F:metal ion binding"/>
    <property type="evidence" value="ECO:0007669"/>
    <property type="project" value="UniProtKB-KW"/>
</dbReference>
<accession>A0A8K0CDA7</accession>
<organism evidence="10 11">
    <name type="scientific">Ignelater luminosus</name>
    <name type="common">Cucubano</name>
    <name type="synonym">Pyrophorus luminosus</name>
    <dbReference type="NCBI Taxonomy" id="2038154"/>
    <lineage>
        <taxon>Eukaryota</taxon>
        <taxon>Metazoa</taxon>
        <taxon>Ecdysozoa</taxon>
        <taxon>Arthropoda</taxon>
        <taxon>Hexapoda</taxon>
        <taxon>Insecta</taxon>
        <taxon>Pterygota</taxon>
        <taxon>Neoptera</taxon>
        <taxon>Endopterygota</taxon>
        <taxon>Coleoptera</taxon>
        <taxon>Polyphaga</taxon>
        <taxon>Elateriformia</taxon>
        <taxon>Elateroidea</taxon>
        <taxon>Elateridae</taxon>
        <taxon>Agrypninae</taxon>
        <taxon>Pyrophorini</taxon>
        <taxon>Ignelater</taxon>
    </lineage>
</organism>
<comment type="caution">
    <text evidence="10">The sequence shown here is derived from an EMBL/GenBank/DDBJ whole genome shotgun (WGS) entry which is preliminary data.</text>
</comment>
<name>A0A8K0CDA7_IGNLU</name>
<evidence type="ECO:0000256" key="2">
    <source>
        <dbReference type="ARBA" id="ARBA00004123"/>
    </source>
</evidence>
<evidence type="ECO:0000313" key="11">
    <source>
        <dbReference type="Proteomes" id="UP000801492"/>
    </source>
</evidence>
<comment type="similarity">
    <text evidence="3">Belongs to the HARBI1 family.</text>
</comment>
<keyword evidence="8" id="KW-0472">Membrane</keyword>
<evidence type="ECO:0000256" key="4">
    <source>
        <dbReference type="ARBA" id="ARBA00022722"/>
    </source>
</evidence>
<reference evidence="10" key="1">
    <citation type="submission" date="2019-08" db="EMBL/GenBank/DDBJ databases">
        <title>The genome of the North American firefly Photinus pyralis.</title>
        <authorList>
            <consortium name="Photinus pyralis genome working group"/>
            <person name="Fallon T.R."/>
            <person name="Sander Lower S.E."/>
            <person name="Weng J.-K."/>
        </authorList>
    </citation>
    <scope>NUCLEOTIDE SEQUENCE</scope>
    <source>
        <strain evidence="10">TRF0915ILg1</strain>
        <tissue evidence="10">Whole body</tissue>
    </source>
</reference>
<evidence type="ECO:0000256" key="6">
    <source>
        <dbReference type="ARBA" id="ARBA00022801"/>
    </source>
</evidence>
<sequence>MNYLSSSSDEEVLDAVAEIERPRLFRPLPNPFDKYTDREFRTRYRLQKTPRSLNVYYILRGFIYICLGSFQILVGDDYGIHKSTVCRIIKKVSRQLASLRPPFIKMDATPADVLATKTKFYNIRNFPNVIGCVDGSHIRILSPGGENGEVFRNRKGYFSINVQAVCNADLEIKNIDARWPGAIHDSSVWNASLLSAQFEAGEFPGCLLLGNSAYALKDFMMTPLLNPTTPAEQNYNNAHIQTRNCIERCFGVWKRRFACLSLGLRTKVDTTLVIIVATAVLHNIAINENDTNNFEAVVVDEEVEQEVMQVNNGGGNAVRRTLIENVFA</sequence>
<evidence type="ECO:0000313" key="10">
    <source>
        <dbReference type="EMBL" id="KAF2885305.1"/>
    </source>
</evidence>
<dbReference type="InterPro" id="IPR045249">
    <property type="entry name" value="HARBI1-like"/>
</dbReference>
<keyword evidence="4" id="KW-0540">Nuclease</keyword>
<dbReference type="AlphaFoldDB" id="A0A8K0CDA7"/>
<keyword evidence="5" id="KW-0479">Metal-binding</keyword>
<dbReference type="PANTHER" id="PTHR22930">
    <property type="match status" value="1"/>
</dbReference>
<feature type="transmembrane region" description="Helical" evidence="8">
    <location>
        <begin position="53"/>
        <end position="74"/>
    </location>
</feature>
<keyword evidence="6" id="KW-0378">Hydrolase</keyword>
<dbReference type="Proteomes" id="UP000801492">
    <property type="component" value="Unassembled WGS sequence"/>
</dbReference>
<keyword evidence="11" id="KW-1185">Reference proteome</keyword>
<feature type="domain" description="DDE Tnp4" evidence="9">
    <location>
        <begin position="133"/>
        <end position="283"/>
    </location>
</feature>
<dbReference type="GO" id="GO:0016787">
    <property type="term" value="F:hydrolase activity"/>
    <property type="evidence" value="ECO:0007669"/>
    <property type="project" value="UniProtKB-KW"/>
</dbReference>
<evidence type="ECO:0000256" key="1">
    <source>
        <dbReference type="ARBA" id="ARBA00001968"/>
    </source>
</evidence>
<evidence type="ECO:0000256" key="8">
    <source>
        <dbReference type="SAM" id="Phobius"/>
    </source>
</evidence>
<keyword evidence="8" id="KW-0812">Transmembrane</keyword>
<dbReference type="OrthoDB" id="6740069at2759"/>
<evidence type="ECO:0000256" key="5">
    <source>
        <dbReference type="ARBA" id="ARBA00022723"/>
    </source>
</evidence>
<evidence type="ECO:0000256" key="7">
    <source>
        <dbReference type="ARBA" id="ARBA00023242"/>
    </source>
</evidence>
<keyword evidence="8" id="KW-1133">Transmembrane helix</keyword>
<dbReference type="GO" id="GO:0004518">
    <property type="term" value="F:nuclease activity"/>
    <property type="evidence" value="ECO:0007669"/>
    <property type="project" value="UniProtKB-KW"/>
</dbReference>
<gene>
    <name evidence="10" type="ORF">ILUMI_20871</name>
</gene>
<dbReference type="PANTHER" id="PTHR22930:SF289">
    <property type="entry name" value="DDE TNP4 DOMAIN-CONTAINING PROTEIN-RELATED"/>
    <property type="match status" value="1"/>
</dbReference>
<dbReference type="EMBL" id="VTPC01089971">
    <property type="protein sequence ID" value="KAF2885305.1"/>
    <property type="molecule type" value="Genomic_DNA"/>
</dbReference>
<comment type="cofactor">
    <cofactor evidence="1">
        <name>a divalent metal cation</name>
        <dbReference type="ChEBI" id="CHEBI:60240"/>
    </cofactor>
</comment>